<name>A0ABQ8G7F7_9PEZI</name>
<dbReference type="EMBL" id="JAGTJR010000016">
    <property type="protein sequence ID" value="KAH7047344.1"/>
    <property type="molecule type" value="Genomic_DNA"/>
</dbReference>
<accession>A0ABQ8G7F7</accession>
<protein>
    <submittedName>
        <fullName evidence="1">Uncharacterized protein</fullName>
    </submittedName>
</protein>
<evidence type="ECO:0000313" key="1">
    <source>
        <dbReference type="EMBL" id="KAH7047344.1"/>
    </source>
</evidence>
<organism evidence="1 2">
    <name type="scientific">Macrophomina phaseolina</name>
    <dbReference type="NCBI Taxonomy" id="35725"/>
    <lineage>
        <taxon>Eukaryota</taxon>
        <taxon>Fungi</taxon>
        <taxon>Dikarya</taxon>
        <taxon>Ascomycota</taxon>
        <taxon>Pezizomycotina</taxon>
        <taxon>Dothideomycetes</taxon>
        <taxon>Dothideomycetes incertae sedis</taxon>
        <taxon>Botryosphaeriales</taxon>
        <taxon>Botryosphaeriaceae</taxon>
        <taxon>Macrophomina</taxon>
    </lineage>
</organism>
<proteinExistence type="predicted"/>
<comment type="caution">
    <text evidence="1">The sequence shown here is derived from an EMBL/GenBank/DDBJ whole genome shotgun (WGS) entry which is preliminary data.</text>
</comment>
<reference evidence="1 2" key="1">
    <citation type="journal article" date="2021" name="Nat. Commun.">
        <title>Genetic determinants of endophytism in the Arabidopsis root mycobiome.</title>
        <authorList>
            <person name="Mesny F."/>
            <person name="Miyauchi S."/>
            <person name="Thiergart T."/>
            <person name="Pickel B."/>
            <person name="Atanasova L."/>
            <person name="Karlsson M."/>
            <person name="Huettel B."/>
            <person name="Barry K.W."/>
            <person name="Haridas S."/>
            <person name="Chen C."/>
            <person name="Bauer D."/>
            <person name="Andreopoulos W."/>
            <person name="Pangilinan J."/>
            <person name="LaButti K."/>
            <person name="Riley R."/>
            <person name="Lipzen A."/>
            <person name="Clum A."/>
            <person name="Drula E."/>
            <person name="Henrissat B."/>
            <person name="Kohler A."/>
            <person name="Grigoriev I.V."/>
            <person name="Martin F.M."/>
            <person name="Hacquard S."/>
        </authorList>
    </citation>
    <scope>NUCLEOTIDE SEQUENCE [LARGE SCALE GENOMIC DNA]</scope>
    <source>
        <strain evidence="1 2">MPI-SDFR-AT-0080</strain>
    </source>
</reference>
<dbReference type="Proteomes" id="UP000774617">
    <property type="component" value="Unassembled WGS sequence"/>
</dbReference>
<keyword evidence="2" id="KW-1185">Reference proteome</keyword>
<evidence type="ECO:0000313" key="2">
    <source>
        <dbReference type="Proteomes" id="UP000774617"/>
    </source>
</evidence>
<sequence length="249" mass="26927">MPAPRPAKQAVSLSRGLRAGLHRLEAAIPPPSASGSPRDRWLNIGRCKETLEVWGRQPTPLLVPQASLKPRSPACRATWRTPNEPVVRGAGVTPRRHISRKQRGKVVAPGAAICTPTPAFASPCLAGPGFGAHDPRAPFFSMAARGSFAKPLAIPHHGRLPSHYLTPTASPTRTRPLRVSNTCRRLAASCHRPAAFLRRRPVRHPDATPAALPLTGHSVVSPRRLPQLSCRVRSPRNDLPRARLNSAPL</sequence>
<gene>
    <name evidence="1" type="ORF">B0J12DRAFT_118705</name>
</gene>